<feature type="transmembrane region" description="Helical" evidence="1">
    <location>
        <begin position="81"/>
        <end position="104"/>
    </location>
</feature>
<dbReference type="EMBL" id="CP095073">
    <property type="protein sequence ID" value="UOQ45578.1"/>
    <property type="molecule type" value="Genomic_DNA"/>
</dbReference>
<proteinExistence type="predicted"/>
<sequence>MKCSNCNHEQESGKFCGGCGSSLVSDGLTHAGEVSEVPAAEAAHSNNENLEKAKQFSSAYGHYSLKLLKRPSHAFDADDSLFFQGLTTLFVYLLAFSLSLYFLANSYYKQFASFVGGNRCLFFQ</sequence>
<name>A0ABY4EM98_9BACI</name>
<keyword evidence="3" id="KW-1185">Reference proteome</keyword>
<protein>
    <recommendedName>
        <fullName evidence="4">Zinc ribbon domain-containing protein</fullName>
    </recommendedName>
</protein>
<reference evidence="2 3" key="1">
    <citation type="submission" date="2022-04" db="EMBL/GenBank/DDBJ databases">
        <title>Halobacillus sp. isolated from saltern.</title>
        <authorList>
            <person name="Won M."/>
            <person name="Lee C.-M."/>
            <person name="Woen H.-Y."/>
            <person name="Kwon S.-W."/>
        </authorList>
    </citation>
    <scope>NUCLEOTIDE SEQUENCE [LARGE SCALE GENOMIC DNA]</scope>
    <source>
        <strain evidence="2 3">SSBR10-3</strain>
    </source>
</reference>
<keyword evidence="1" id="KW-1133">Transmembrane helix</keyword>
<evidence type="ECO:0000313" key="2">
    <source>
        <dbReference type="EMBL" id="UOQ45578.1"/>
    </source>
</evidence>
<organism evidence="2 3">
    <name type="scientific">Halobacillus salinarum</name>
    <dbReference type="NCBI Taxonomy" id="2932257"/>
    <lineage>
        <taxon>Bacteria</taxon>
        <taxon>Bacillati</taxon>
        <taxon>Bacillota</taxon>
        <taxon>Bacilli</taxon>
        <taxon>Bacillales</taxon>
        <taxon>Bacillaceae</taxon>
        <taxon>Halobacillus</taxon>
    </lineage>
</organism>
<gene>
    <name evidence="2" type="ORF">MUN89_06450</name>
</gene>
<evidence type="ECO:0000256" key="1">
    <source>
        <dbReference type="SAM" id="Phobius"/>
    </source>
</evidence>
<keyword evidence="1" id="KW-0812">Transmembrane</keyword>
<dbReference type="Proteomes" id="UP000831787">
    <property type="component" value="Chromosome"/>
</dbReference>
<keyword evidence="1" id="KW-0472">Membrane</keyword>
<evidence type="ECO:0000313" key="3">
    <source>
        <dbReference type="Proteomes" id="UP000831787"/>
    </source>
</evidence>
<dbReference type="RefSeq" id="WP_244712365.1">
    <property type="nucleotide sequence ID" value="NZ_CP095073.1"/>
</dbReference>
<accession>A0ABY4EM98</accession>
<evidence type="ECO:0008006" key="4">
    <source>
        <dbReference type="Google" id="ProtNLM"/>
    </source>
</evidence>